<gene>
    <name evidence="2" type="ORF">J07HQW2_00792</name>
    <name evidence="3" type="ORF">J07HQW2_00813</name>
</gene>
<proteinExistence type="predicted"/>
<feature type="compositionally biased region" description="Polar residues" evidence="1">
    <location>
        <begin position="105"/>
        <end position="116"/>
    </location>
</feature>
<evidence type="ECO:0000313" key="3">
    <source>
        <dbReference type="EMBL" id="ERG94379.1"/>
    </source>
</evidence>
<evidence type="ECO:0000313" key="2">
    <source>
        <dbReference type="EMBL" id="ERG94358.1"/>
    </source>
</evidence>
<dbReference type="Gene3D" id="2.160.20.110">
    <property type="match status" value="1"/>
</dbReference>
<dbReference type="STRING" id="1238425.J07HQW2_00792"/>
<dbReference type="EMBL" id="KE356561">
    <property type="protein sequence ID" value="ERG94379.1"/>
    <property type="molecule type" value="Genomic_DNA"/>
</dbReference>
<dbReference type="HOGENOM" id="CLU_1279985_0_0_2"/>
<feature type="region of interest" description="Disordered" evidence="1">
    <location>
        <begin position="87"/>
        <end position="116"/>
    </location>
</feature>
<evidence type="ECO:0000313" key="4">
    <source>
        <dbReference type="Proteomes" id="UP000030710"/>
    </source>
</evidence>
<sequence length="206" mass="21309">MRLPQQNTILMTGFILIVLPMGVSSGFAGIAHGQTDAGPIDVDVSDLPGEGTESNPYEISNVSELQAMEDDLDANYSLINDIDASQTARSDDGHGFDPTGGDPSNEGTPSPFTGSFDGNSYTITGLTINRPTESEVGLFGRNSGTVTDITLTEVTVIGDVFVGGLVGYNNGTIRNTTVSGSTDGANLITELIGQNNGNVMTARASG</sequence>
<dbReference type="eggNOG" id="arCOG10954">
    <property type="taxonomic scope" value="Archaea"/>
</dbReference>
<evidence type="ECO:0000256" key="1">
    <source>
        <dbReference type="SAM" id="MobiDB-lite"/>
    </source>
</evidence>
<dbReference type="AlphaFoldDB" id="U1NCH1"/>
<reference evidence="2 4" key="1">
    <citation type="journal article" date="2013" name="PLoS ONE">
        <title>Assembly-driven community genomics of a hypersaline microbial ecosystem.</title>
        <authorList>
            <person name="Podell S."/>
            <person name="Ugalde J.A."/>
            <person name="Narasingarao P."/>
            <person name="Banfield J.F."/>
            <person name="Heidelberg K.B."/>
            <person name="Allen E.E."/>
        </authorList>
    </citation>
    <scope>NUCLEOTIDE SEQUENCE [LARGE SCALE GENOMIC DNA]</scope>
    <source>
        <strain evidence="4">J07HQW2</strain>
    </source>
</reference>
<protein>
    <recommendedName>
        <fullName evidence="5">GLUG domain protein</fullName>
    </recommendedName>
</protein>
<evidence type="ECO:0008006" key="5">
    <source>
        <dbReference type="Google" id="ProtNLM"/>
    </source>
</evidence>
<dbReference type="Proteomes" id="UP000030710">
    <property type="component" value="Unassembled WGS sequence"/>
</dbReference>
<accession>U1NCH1</accession>
<name>U1NCH1_9EURY</name>
<feature type="non-terminal residue" evidence="2">
    <location>
        <position position="206"/>
    </location>
</feature>
<dbReference type="EMBL" id="KE356561">
    <property type="protein sequence ID" value="ERG94358.1"/>
    <property type="molecule type" value="Genomic_DNA"/>
</dbReference>
<organism evidence="2 4">
    <name type="scientific">Haloquadratum walsbyi J07HQW2</name>
    <dbReference type="NCBI Taxonomy" id="1238425"/>
    <lineage>
        <taxon>Archaea</taxon>
        <taxon>Methanobacteriati</taxon>
        <taxon>Methanobacteriota</taxon>
        <taxon>Stenosarchaea group</taxon>
        <taxon>Halobacteria</taxon>
        <taxon>Halobacteriales</taxon>
        <taxon>Haloferacaceae</taxon>
        <taxon>Haloquadratum</taxon>
    </lineage>
</organism>